<protein>
    <submittedName>
        <fullName evidence="2">Uncharacterized protein</fullName>
    </submittedName>
</protein>
<reference evidence="2" key="1">
    <citation type="submission" date="2020-06" db="EMBL/GenBank/DDBJ databases">
        <title>Unique genomic features of the anaerobic methanotrophic archaea.</title>
        <authorList>
            <person name="Chadwick G.L."/>
            <person name="Skennerton C.T."/>
            <person name="Laso-Perez R."/>
            <person name="Leu A.O."/>
            <person name="Speth D.R."/>
            <person name="Yu H."/>
            <person name="Morgan-Lang C."/>
            <person name="Hatzenpichler R."/>
            <person name="Goudeau D."/>
            <person name="Malmstrom R."/>
            <person name="Brazelton W.J."/>
            <person name="Woyke T."/>
            <person name="Hallam S.J."/>
            <person name="Tyson G.W."/>
            <person name="Wegener G."/>
            <person name="Boetius A."/>
            <person name="Orphan V."/>
        </authorList>
    </citation>
    <scope>NUCLEOTIDE SEQUENCE</scope>
</reference>
<evidence type="ECO:0000313" key="2">
    <source>
        <dbReference type="EMBL" id="QNO53671.1"/>
    </source>
</evidence>
<accession>A0A7G9Z087</accession>
<dbReference type="AlphaFoldDB" id="A0A7G9Z087"/>
<name>A0A7G9Z087_9EURY</name>
<proteinExistence type="predicted"/>
<gene>
    <name evidence="2" type="ORF">DJFKIEJF_00035</name>
</gene>
<organism evidence="2">
    <name type="scientific">Candidatus Methanophagaceae archaeon ANME-1 ERB6</name>
    <dbReference type="NCBI Taxonomy" id="2759912"/>
    <lineage>
        <taxon>Archaea</taxon>
        <taxon>Methanobacteriati</taxon>
        <taxon>Methanobacteriota</taxon>
        <taxon>Stenosarchaea group</taxon>
        <taxon>Methanomicrobia</taxon>
        <taxon>Candidatus Methanophagales</taxon>
        <taxon>Candidatus Methanophagaceae</taxon>
    </lineage>
</organism>
<dbReference type="EMBL" id="MT631548">
    <property type="protein sequence ID" value="QNO53671.1"/>
    <property type="molecule type" value="Genomic_DNA"/>
</dbReference>
<sequence>MVDEWMGRGLKARGKRQRGRGERVMGKGGLKF</sequence>
<feature type="region of interest" description="Disordered" evidence="1">
    <location>
        <begin position="1"/>
        <end position="32"/>
    </location>
</feature>
<evidence type="ECO:0000256" key="1">
    <source>
        <dbReference type="SAM" id="MobiDB-lite"/>
    </source>
</evidence>